<evidence type="ECO:0000313" key="2">
    <source>
        <dbReference type="EMBL" id="MEO3692292.1"/>
    </source>
</evidence>
<evidence type="ECO:0000313" key="3">
    <source>
        <dbReference type="Proteomes" id="UP001495147"/>
    </source>
</evidence>
<name>A0ABV0G3H3_9BURK</name>
<accession>A0ABV0G3H3</accession>
<sequence length="167" mass="18967">MSRPTLVRLLTGFSLMASAAIAYVLTQSLAPTAAAEAARPRVSIAGLSAGTYRYLRYPGEHAQRRAEVLFIRTAEGRLFAWWIPISEGLHLLPDRQWWKAGPPCRDLRPDFEAQLIRCLDSELFDWAKENYRWRLDGKSLSKQVPDMEAVAGVEESDDFVFDLRPSR</sequence>
<dbReference type="RefSeq" id="WP_347705114.1">
    <property type="nucleotide sequence ID" value="NZ_JBDPZD010000003.1"/>
</dbReference>
<dbReference type="EMBL" id="JBDPZD010000003">
    <property type="protein sequence ID" value="MEO3692292.1"/>
    <property type="molecule type" value="Genomic_DNA"/>
</dbReference>
<reference evidence="2 3" key="1">
    <citation type="submission" date="2024-05" db="EMBL/GenBank/DDBJ databases">
        <title>Roseateles sp. DJS-2-20 16S ribosomal RNA gene Genome sequencing and assembly.</title>
        <authorList>
            <person name="Woo H."/>
        </authorList>
    </citation>
    <scope>NUCLEOTIDE SEQUENCE [LARGE SCALE GENOMIC DNA]</scope>
    <source>
        <strain evidence="2 3">DJS-2-20</strain>
    </source>
</reference>
<dbReference type="Proteomes" id="UP001495147">
    <property type="component" value="Unassembled WGS sequence"/>
</dbReference>
<keyword evidence="3" id="KW-1185">Reference proteome</keyword>
<organism evidence="2 3">
    <name type="scientific">Roseateles paludis</name>
    <dbReference type="NCBI Taxonomy" id="3145238"/>
    <lineage>
        <taxon>Bacteria</taxon>
        <taxon>Pseudomonadati</taxon>
        <taxon>Pseudomonadota</taxon>
        <taxon>Betaproteobacteria</taxon>
        <taxon>Burkholderiales</taxon>
        <taxon>Sphaerotilaceae</taxon>
        <taxon>Roseateles</taxon>
    </lineage>
</organism>
<proteinExistence type="predicted"/>
<protein>
    <submittedName>
        <fullName evidence="2">Uncharacterized protein</fullName>
    </submittedName>
</protein>
<keyword evidence="1" id="KW-0732">Signal</keyword>
<evidence type="ECO:0000256" key="1">
    <source>
        <dbReference type="SAM" id="SignalP"/>
    </source>
</evidence>
<feature type="chain" id="PRO_5045923948" evidence="1">
    <location>
        <begin position="20"/>
        <end position="167"/>
    </location>
</feature>
<feature type="signal peptide" evidence="1">
    <location>
        <begin position="1"/>
        <end position="19"/>
    </location>
</feature>
<gene>
    <name evidence="2" type="ORF">ABDJ85_12490</name>
</gene>
<comment type="caution">
    <text evidence="2">The sequence shown here is derived from an EMBL/GenBank/DDBJ whole genome shotgun (WGS) entry which is preliminary data.</text>
</comment>